<evidence type="ECO:0000313" key="1">
    <source>
        <dbReference type="EMBL" id="EAY31168.1"/>
    </source>
</evidence>
<proteinExistence type="predicted"/>
<organism evidence="1 2">
    <name type="scientific">Microscilla marina ATCC 23134</name>
    <dbReference type="NCBI Taxonomy" id="313606"/>
    <lineage>
        <taxon>Bacteria</taxon>
        <taxon>Pseudomonadati</taxon>
        <taxon>Bacteroidota</taxon>
        <taxon>Cytophagia</taxon>
        <taxon>Cytophagales</taxon>
        <taxon>Microscillaceae</taxon>
        <taxon>Microscilla</taxon>
    </lineage>
</organism>
<keyword evidence="2" id="KW-1185">Reference proteome</keyword>
<name>A1ZF66_MICM2</name>
<protein>
    <submittedName>
        <fullName evidence="1">Uncharacterized protein</fullName>
    </submittedName>
</protein>
<dbReference type="RefSeq" id="WP_002694325.1">
    <property type="nucleotide sequence ID" value="NZ_AAWS01000004.1"/>
</dbReference>
<accession>A1ZF66</accession>
<dbReference type="AlphaFoldDB" id="A1ZF66"/>
<reference evidence="1 2" key="1">
    <citation type="submission" date="2007-01" db="EMBL/GenBank/DDBJ databases">
        <authorList>
            <person name="Haygood M."/>
            <person name="Podell S."/>
            <person name="Anderson C."/>
            <person name="Hopkinson B."/>
            <person name="Roe K."/>
            <person name="Barbeau K."/>
            <person name="Gaasterland T."/>
            <person name="Ferriera S."/>
            <person name="Johnson J."/>
            <person name="Kravitz S."/>
            <person name="Beeson K."/>
            <person name="Sutton G."/>
            <person name="Rogers Y.-H."/>
            <person name="Friedman R."/>
            <person name="Frazier M."/>
            <person name="Venter J.C."/>
        </authorList>
    </citation>
    <scope>NUCLEOTIDE SEQUENCE [LARGE SCALE GENOMIC DNA]</scope>
    <source>
        <strain evidence="1 2">ATCC 23134</strain>
    </source>
</reference>
<dbReference type="EMBL" id="AAWS01000004">
    <property type="protein sequence ID" value="EAY31168.1"/>
    <property type="molecule type" value="Genomic_DNA"/>
</dbReference>
<dbReference type="Proteomes" id="UP000004095">
    <property type="component" value="Unassembled WGS sequence"/>
</dbReference>
<sequence length="111" mass="13064">MQNIVQENQIYRFQILMELYKTSNSDMDFIANIQELASNVGISNMAFQAAYKYLYMHELIRMHPSMATSGTGSQTQYQASITHQGMKVVEEVFKYQHKATEYFPPYREMMR</sequence>
<gene>
    <name evidence="1" type="ORF">M23134_07578</name>
</gene>
<evidence type="ECO:0000313" key="2">
    <source>
        <dbReference type="Proteomes" id="UP000004095"/>
    </source>
</evidence>
<comment type="caution">
    <text evidence="1">The sequence shown here is derived from an EMBL/GenBank/DDBJ whole genome shotgun (WGS) entry which is preliminary data.</text>
</comment>